<keyword evidence="3" id="KW-1185">Reference proteome</keyword>
<reference evidence="2" key="1">
    <citation type="submission" date="2022-12" db="EMBL/GenBank/DDBJ databases">
        <authorList>
            <person name="Bing R.G."/>
            <person name="Willard D.J."/>
            <person name="Manesh M.J.H."/>
            <person name="Laemthong T."/>
            <person name="Crosby J.R."/>
            <person name="Kelly R.M."/>
        </authorList>
    </citation>
    <scope>NUCLEOTIDE SEQUENCE</scope>
    <source>
        <strain evidence="2">DSM 8990</strain>
    </source>
</reference>
<keyword evidence="1" id="KW-1133">Transmembrane helix</keyword>
<dbReference type="InterPro" id="IPR010133">
    <property type="entry name" value="Bacteriocin_signal_seq"/>
</dbReference>
<evidence type="ECO:0000313" key="2">
    <source>
        <dbReference type="EMBL" id="WAM34919.1"/>
    </source>
</evidence>
<evidence type="ECO:0000256" key="1">
    <source>
        <dbReference type="SAM" id="Phobius"/>
    </source>
</evidence>
<feature type="transmembrane region" description="Helical" evidence="1">
    <location>
        <begin position="36"/>
        <end position="55"/>
    </location>
</feature>
<keyword evidence="1" id="KW-0812">Transmembrane</keyword>
<dbReference type="Proteomes" id="UP001164909">
    <property type="component" value="Chromosome"/>
</dbReference>
<gene>
    <name evidence="2" type="ORF">OTK00_001181</name>
</gene>
<organism evidence="2 3">
    <name type="scientific">Caldicellulosiruptor morganii</name>
    <dbReference type="NCBI Taxonomy" id="1387555"/>
    <lineage>
        <taxon>Bacteria</taxon>
        <taxon>Bacillati</taxon>
        <taxon>Bacillota</taxon>
        <taxon>Bacillota incertae sedis</taxon>
        <taxon>Caldicellulosiruptorales</taxon>
        <taxon>Caldicellulosiruptoraceae</taxon>
        <taxon>Caldicellulosiruptor</taxon>
    </lineage>
</organism>
<dbReference type="NCBIfam" id="TIGR01847">
    <property type="entry name" value="bacteriocin_sig"/>
    <property type="match status" value="1"/>
</dbReference>
<dbReference type="EMBL" id="CP113865">
    <property type="protein sequence ID" value="WAM34919.1"/>
    <property type="molecule type" value="Genomic_DNA"/>
</dbReference>
<protein>
    <submittedName>
        <fullName evidence="2">Bacteriocin</fullName>
    </submittedName>
</protein>
<name>A0ABY7BQN3_9FIRM</name>
<evidence type="ECO:0000313" key="3">
    <source>
        <dbReference type="Proteomes" id="UP001164909"/>
    </source>
</evidence>
<accession>A0ABY7BQN3</accession>
<dbReference type="RefSeq" id="WP_013431713.1">
    <property type="nucleotide sequence ID" value="NZ_CP113865.1"/>
</dbReference>
<proteinExistence type="predicted"/>
<sequence length="62" mass="6893">MPEYNKKDGVGKSFEELDEEEMKEIIGSEEKNKKSILVCMLISGGVSAVVSLITFEVTKKLI</sequence>
<keyword evidence="1" id="KW-0472">Membrane</keyword>